<feature type="compositionally biased region" description="Low complexity" evidence="2">
    <location>
        <begin position="163"/>
        <end position="181"/>
    </location>
</feature>
<reference evidence="3 4" key="1">
    <citation type="journal article" date="2010" name="Nat. Biotechnol.">
        <title>Genome sequence of the model mushroom Schizophyllum commune.</title>
        <authorList>
            <person name="Ohm R.A."/>
            <person name="de Jong J.F."/>
            <person name="Lugones L.G."/>
            <person name="Aerts A."/>
            <person name="Kothe E."/>
            <person name="Stajich J.E."/>
            <person name="de Vries R.P."/>
            <person name="Record E."/>
            <person name="Levasseur A."/>
            <person name="Baker S.E."/>
            <person name="Bartholomew K.A."/>
            <person name="Coutinho P.M."/>
            <person name="Erdmann S."/>
            <person name="Fowler T.J."/>
            <person name="Gathman A.C."/>
            <person name="Lombard V."/>
            <person name="Henrissat B."/>
            <person name="Knabe N."/>
            <person name="Kuees U."/>
            <person name="Lilly W.W."/>
            <person name="Lindquist E."/>
            <person name="Lucas S."/>
            <person name="Magnuson J.K."/>
            <person name="Piumi F."/>
            <person name="Raudaskoski M."/>
            <person name="Salamov A."/>
            <person name="Schmutz J."/>
            <person name="Schwarze F.W.M.R."/>
            <person name="vanKuyk P.A."/>
            <person name="Horton J.S."/>
            <person name="Grigoriev I.V."/>
            <person name="Woesten H.A.B."/>
        </authorList>
    </citation>
    <scope>NUCLEOTIDE SEQUENCE [LARGE SCALE GENOMIC DNA]</scope>
    <source>
        <strain evidence="4">H4-8 / FGSC 9210</strain>
    </source>
</reference>
<feature type="region of interest" description="Disordered" evidence="2">
    <location>
        <begin position="868"/>
        <end position="915"/>
    </location>
</feature>
<keyword evidence="1" id="KW-0175">Coiled coil</keyword>
<feature type="compositionally biased region" description="Basic residues" evidence="2">
    <location>
        <begin position="793"/>
        <end position="803"/>
    </location>
</feature>
<sequence length="915" mass="99206">MSHSHDSRESSGSPSRKRSRSPASDHAADSPSPKRRSPSPRQDSAGASPSNSPALPPRLISRRVTRSPRRTPPSTRRHRHVPLPSLSPDNALGLDTPHHSLGASAQAGLPSPPSHEPTYGADPEHDEPNILRYPNEEPQAYPPDEPATYPEDEDPFYPPAPRSPSSTSARFAFRNPSAAPRDPSPAPREPSPAPRVPPQGPFIAPPLPGSPRFALDAYTFGEPSRGPILPDPVSPRSRTPPVPSSARRGGSSDGRRVVPSQDPRRGIVPSNALYTPFYPSPSSRAPEPYTRAPEPYTRSPEPYLYSLAGHNAPTVPSQRGAPTSHHSQWPEDSGYDAPPHASTSYAARASTSYAPDVGPSHHAPQSPSRYEPRQASTSYDLPQASTSYAPASTSRVPPLAPAQWIPRPPRSPYPQHPQRPAEDYILPPLRLPTEHRAPAASTPQQPAAPAARHPVASTSYAAYPAHSYPAHAYPATYPDEPSTIGHHVPRDTVAFITEYFGSDRQTLVWGAADQFWRQRAEARQSRHDADGSELQIMREALESMGRRLAEAEALSESRRVELEEEREETRALRETNRELRQRVQDVEEMAANLATGSQEREQDLLRANRSMARQLHAHGIVPEIDQVEESVSEDEVVTPGGPNSQAEDVTIVEPNTVVDGFTPVAEFDPVDEALEAEDDLEYADDLDADDEFEVTTPVQATTTVQVSTPVEATAPVEATIPDEVTTPMQRWPALAPSHSTLSLPPASYPSPAEGPAPRTSETPVPGPSRSTQASASPRASPKPASQRSSPRLASRRSSPRHASPRPSPRLASPYARPASASSQRSPSPAQPSSPAFRPFASSMMSVAPHAMRSRRGAPLMIQAYAAESLEEEQDEDEPAIKVEPEEEDELVVKLEPEEETLPSRRSSVASSSRAA</sequence>
<proteinExistence type="predicted"/>
<dbReference type="Proteomes" id="UP000007431">
    <property type="component" value="Unassembled WGS sequence"/>
</dbReference>
<feature type="compositionally biased region" description="Low complexity" evidence="2">
    <location>
        <begin position="808"/>
        <end position="840"/>
    </location>
</feature>
<dbReference type="VEuPathDB" id="FungiDB:SCHCODRAFT_02630516"/>
<dbReference type="InParanoid" id="D8QAJ2"/>
<feature type="compositionally biased region" description="Polar residues" evidence="2">
    <location>
        <begin position="363"/>
        <end position="395"/>
    </location>
</feature>
<feature type="compositionally biased region" description="Polar residues" evidence="2">
    <location>
        <begin position="314"/>
        <end position="327"/>
    </location>
</feature>
<evidence type="ECO:0000313" key="3">
    <source>
        <dbReference type="EMBL" id="EFI95416.1"/>
    </source>
</evidence>
<evidence type="ECO:0000256" key="2">
    <source>
        <dbReference type="SAM" id="MobiDB-lite"/>
    </source>
</evidence>
<feature type="compositionally biased region" description="Acidic residues" evidence="2">
    <location>
        <begin position="868"/>
        <end position="877"/>
    </location>
</feature>
<feature type="coiled-coil region" evidence="1">
    <location>
        <begin position="534"/>
        <end position="596"/>
    </location>
</feature>
<feature type="compositionally biased region" description="Pro residues" evidence="2">
    <location>
        <begin position="229"/>
        <end position="243"/>
    </location>
</feature>
<evidence type="ECO:0000313" key="4">
    <source>
        <dbReference type="Proteomes" id="UP000007431"/>
    </source>
</evidence>
<keyword evidence="4" id="KW-1185">Reference proteome</keyword>
<accession>D8QAJ2</accession>
<protein>
    <submittedName>
        <fullName evidence="3">Uncharacterized protein</fullName>
    </submittedName>
</protein>
<organism evidence="4">
    <name type="scientific">Schizophyllum commune (strain H4-8 / FGSC 9210)</name>
    <name type="common">Split gill fungus</name>
    <dbReference type="NCBI Taxonomy" id="578458"/>
    <lineage>
        <taxon>Eukaryota</taxon>
        <taxon>Fungi</taxon>
        <taxon>Dikarya</taxon>
        <taxon>Basidiomycota</taxon>
        <taxon>Agaricomycotina</taxon>
        <taxon>Agaricomycetes</taxon>
        <taxon>Agaricomycetidae</taxon>
        <taxon>Agaricales</taxon>
        <taxon>Schizophyllaceae</taxon>
        <taxon>Schizophyllum</taxon>
    </lineage>
</organism>
<feature type="region of interest" description="Disordered" evidence="2">
    <location>
        <begin position="693"/>
        <end position="840"/>
    </location>
</feature>
<dbReference type="AlphaFoldDB" id="D8QAJ2"/>
<feature type="compositionally biased region" description="Low complexity" evidence="2">
    <location>
        <begin position="903"/>
        <end position="915"/>
    </location>
</feature>
<feature type="compositionally biased region" description="Low complexity" evidence="2">
    <location>
        <begin position="438"/>
        <end position="455"/>
    </location>
</feature>
<feature type="compositionally biased region" description="Low complexity" evidence="2">
    <location>
        <begin position="21"/>
        <end position="31"/>
    </location>
</feature>
<feature type="region of interest" description="Disordered" evidence="2">
    <location>
        <begin position="1"/>
        <end position="455"/>
    </location>
</feature>
<feature type="compositionally biased region" description="Low complexity" evidence="2">
    <location>
        <begin position="341"/>
        <end position="354"/>
    </location>
</feature>
<feature type="compositionally biased region" description="Low complexity" evidence="2">
    <location>
        <begin position="772"/>
        <end position="792"/>
    </location>
</feature>
<name>D8QAJ2_SCHCM</name>
<dbReference type="HOGENOM" id="CLU_318100_0_0_1"/>
<feature type="compositionally biased region" description="Pro residues" evidence="2">
    <location>
        <begin position="406"/>
        <end position="417"/>
    </location>
</feature>
<evidence type="ECO:0000256" key="1">
    <source>
        <dbReference type="SAM" id="Coils"/>
    </source>
</evidence>
<gene>
    <name evidence="3" type="ORF">SCHCODRAFT_257833</name>
</gene>
<feature type="compositionally biased region" description="Basic residues" evidence="2">
    <location>
        <begin position="60"/>
        <end position="81"/>
    </location>
</feature>
<feature type="compositionally biased region" description="Pro residues" evidence="2">
    <location>
        <begin position="182"/>
        <end position="209"/>
    </location>
</feature>
<dbReference type="OMA" id="KRKEHMQ"/>
<feature type="compositionally biased region" description="Low complexity" evidence="2">
    <location>
        <begin position="694"/>
        <end position="710"/>
    </location>
</feature>
<dbReference type="EMBL" id="GL377308">
    <property type="protein sequence ID" value="EFI95416.1"/>
    <property type="molecule type" value="Genomic_DNA"/>
</dbReference>